<dbReference type="AlphaFoldDB" id="A0A3P6EW11"/>
<protein>
    <submittedName>
        <fullName evidence="1">Uncharacterized protein</fullName>
    </submittedName>
</protein>
<dbReference type="EMBL" id="LR031878">
    <property type="protein sequence ID" value="VDD49277.1"/>
    <property type="molecule type" value="Genomic_DNA"/>
</dbReference>
<accession>A0A3P6EW11</accession>
<gene>
    <name evidence="1" type="ORF">BOLC1T01666H</name>
</gene>
<proteinExistence type="predicted"/>
<name>A0A3P6EW11_BRAOL</name>
<reference evidence="1" key="1">
    <citation type="submission" date="2018-11" db="EMBL/GenBank/DDBJ databases">
        <authorList>
            <consortium name="Genoscope - CEA"/>
            <person name="William W."/>
        </authorList>
    </citation>
    <scope>NUCLEOTIDE SEQUENCE</scope>
</reference>
<evidence type="ECO:0000313" key="1">
    <source>
        <dbReference type="EMBL" id="VDD49277.1"/>
    </source>
</evidence>
<sequence>MIPNFITECGASHLVTDFSPLREIRSCRDEVVKRTSEEVVKMVLSSFQVPPPGKGSLYNRLFLMGTEAVIGLALAPEYTFLAYLFFSCGNHFKGLHDCTSVAKNTYSAVAIFRDCTIVIN</sequence>
<dbReference type="Gene3D" id="3.40.50.620">
    <property type="entry name" value="HUPs"/>
    <property type="match status" value="1"/>
</dbReference>
<dbReference type="InterPro" id="IPR014729">
    <property type="entry name" value="Rossmann-like_a/b/a_fold"/>
</dbReference>
<organism evidence="1">
    <name type="scientific">Brassica oleracea</name>
    <name type="common">Wild cabbage</name>
    <dbReference type="NCBI Taxonomy" id="3712"/>
    <lineage>
        <taxon>Eukaryota</taxon>
        <taxon>Viridiplantae</taxon>
        <taxon>Streptophyta</taxon>
        <taxon>Embryophyta</taxon>
        <taxon>Tracheophyta</taxon>
        <taxon>Spermatophyta</taxon>
        <taxon>Magnoliopsida</taxon>
        <taxon>eudicotyledons</taxon>
        <taxon>Gunneridae</taxon>
        <taxon>Pentapetalae</taxon>
        <taxon>rosids</taxon>
        <taxon>malvids</taxon>
        <taxon>Brassicales</taxon>
        <taxon>Brassicaceae</taxon>
        <taxon>Brassiceae</taxon>
        <taxon>Brassica</taxon>
    </lineage>
</organism>